<dbReference type="EMBL" id="FUEG01000058">
    <property type="protein sequence ID" value="SJL18338.1"/>
    <property type="molecule type" value="Genomic_DNA"/>
</dbReference>
<keyword evidence="3" id="KW-1185">Reference proteome</keyword>
<evidence type="ECO:0000313" key="2">
    <source>
        <dbReference type="EMBL" id="SJL18338.1"/>
    </source>
</evidence>
<name>A0A284SBF4_ARMOS</name>
<feature type="region of interest" description="Disordered" evidence="1">
    <location>
        <begin position="77"/>
        <end position="105"/>
    </location>
</feature>
<reference evidence="3" key="1">
    <citation type="journal article" date="2017" name="Nat. Ecol. Evol.">
        <title>Genome expansion and lineage-specific genetic innovations in the forest pathogenic fungi Armillaria.</title>
        <authorList>
            <person name="Sipos G."/>
            <person name="Prasanna A.N."/>
            <person name="Walter M.C."/>
            <person name="O'Connor E."/>
            <person name="Balint B."/>
            <person name="Krizsan K."/>
            <person name="Kiss B."/>
            <person name="Hess J."/>
            <person name="Varga T."/>
            <person name="Slot J."/>
            <person name="Riley R."/>
            <person name="Boka B."/>
            <person name="Rigling D."/>
            <person name="Barry K."/>
            <person name="Lee J."/>
            <person name="Mihaltcheva S."/>
            <person name="LaButti K."/>
            <person name="Lipzen A."/>
            <person name="Waldron R."/>
            <person name="Moloney N.M."/>
            <person name="Sperisen C."/>
            <person name="Kredics L."/>
            <person name="Vagvoelgyi C."/>
            <person name="Patrignani A."/>
            <person name="Fitzpatrick D."/>
            <person name="Nagy I."/>
            <person name="Doyle S."/>
            <person name="Anderson J.B."/>
            <person name="Grigoriev I.V."/>
            <person name="Gueldener U."/>
            <person name="Muensterkoetter M."/>
            <person name="Nagy L.G."/>
        </authorList>
    </citation>
    <scope>NUCLEOTIDE SEQUENCE [LARGE SCALE GENOMIC DNA]</scope>
    <source>
        <strain evidence="3">C18/9</strain>
    </source>
</reference>
<feature type="region of interest" description="Disordered" evidence="1">
    <location>
        <begin position="446"/>
        <end position="478"/>
    </location>
</feature>
<evidence type="ECO:0000256" key="1">
    <source>
        <dbReference type="SAM" id="MobiDB-lite"/>
    </source>
</evidence>
<organism evidence="2 3">
    <name type="scientific">Armillaria ostoyae</name>
    <name type="common">Armillaria root rot fungus</name>
    <dbReference type="NCBI Taxonomy" id="47428"/>
    <lineage>
        <taxon>Eukaryota</taxon>
        <taxon>Fungi</taxon>
        <taxon>Dikarya</taxon>
        <taxon>Basidiomycota</taxon>
        <taxon>Agaricomycotina</taxon>
        <taxon>Agaricomycetes</taxon>
        <taxon>Agaricomycetidae</taxon>
        <taxon>Agaricales</taxon>
        <taxon>Marasmiineae</taxon>
        <taxon>Physalacriaceae</taxon>
        <taxon>Armillaria</taxon>
    </lineage>
</organism>
<dbReference type="STRING" id="47428.A0A284SBF4"/>
<accession>A0A284SBF4</accession>
<dbReference type="AlphaFoldDB" id="A0A284SBF4"/>
<gene>
    <name evidence="2" type="ORF">ARMOST_21924</name>
</gene>
<dbReference type="Proteomes" id="UP000219338">
    <property type="component" value="Unassembled WGS sequence"/>
</dbReference>
<dbReference type="OMA" id="TRAHIND"/>
<proteinExistence type="predicted"/>
<evidence type="ECO:0000313" key="3">
    <source>
        <dbReference type="Proteomes" id="UP000219338"/>
    </source>
</evidence>
<protein>
    <submittedName>
        <fullName evidence="2">Uncharacterized protein</fullName>
    </submittedName>
</protein>
<dbReference type="OrthoDB" id="3253416at2759"/>
<sequence>MFLQGVHLAGVSPISLTSLLNGKDDPRFPVSPQTDTLPFGYGLDTLDNFLNTIANNEPELGSRSLATHHSLVGVDPGDCILGTASPNSPSPPPQRSPTPDLDSEHSITPTALHVASGNTIEPTSWAAKNPTHPVAPMRVHREVASRHFPVTEVSSAAVKKRLAREKQEAFTSDLTQSMEEHLDRLEEIASKHGKKFKDAKILYQTKENNEGKPVGVKLRLEELQELAKTDPRCDELTEEEIQSLKEEIYAKRLDKQQGAQISHKSAANDYRHTADLIESVLIGLGHRTGARGFAILSRGSVDDAMPPSLLQIPGSTAFLSTIVKVDPTDFVRQFEQFSCTVDHKAREDQSSIRKDIIRLISEGLEAITHVKGVNMNYQNYEKSVVIRYGVKLIGWPEQIPFGTPSNIRTVPQLRSLRRALQTTVCQWTRLDETEIEELTESILDHEGNGEIVGKKRKEWSDKGGSHKPKKRKNKDDHA</sequence>